<reference evidence="1 2" key="1">
    <citation type="journal article" date="2018" name="Front. Microbiol.">
        <title>Genome-Wide Analysis of Corynespora cassiicola Leaf Fall Disease Putative Effectors.</title>
        <authorList>
            <person name="Lopez D."/>
            <person name="Ribeiro S."/>
            <person name="Label P."/>
            <person name="Fumanal B."/>
            <person name="Venisse J.S."/>
            <person name="Kohler A."/>
            <person name="de Oliveira R.R."/>
            <person name="Labutti K."/>
            <person name="Lipzen A."/>
            <person name="Lail K."/>
            <person name="Bauer D."/>
            <person name="Ohm R.A."/>
            <person name="Barry K.W."/>
            <person name="Spatafora J."/>
            <person name="Grigoriev I.V."/>
            <person name="Martin F.M."/>
            <person name="Pujade-Renaud V."/>
        </authorList>
    </citation>
    <scope>NUCLEOTIDE SEQUENCE [LARGE SCALE GENOMIC DNA]</scope>
    <source>
        <strain evidence="1 2">Philippines</strain>
    </source>
</reference>
<proteinExistence type="predicted"/>
<dbReference type="AlphaFoldDB" id="A0A2T2NRH9"/>
<organism evidence="1 2">
    <name type="scientific">Corynespora cassiicola Philippines</name>
    <dbReference type="NCBI Taxonomy" id="1448308"/>
    <lineage>
        <taxon>Eukaryota</taxon>
        <taxon>Fungi</taxon>
        <taxon>Dikarya</taxon>
        <taxon>Ascomycota</taxon>
        <taxon>Pezizomycotina</taxon>
        <taxon>Dothideomycetes</taxon>
        <taxon>Pleosporomycetidae</taxon>
        <taxon>Pleosporales</taxon>
        <taxon>Corynesporascaceae</taxon>
        <taxon>Corynespora</taxon>
    </lineage>
</organism>
<feature type="non-terminal residue" evidence="1">
    <location>
        <position position="1"/>
    </location>
</feature>
<evidence type="ECO:0000313" key="2">
    <source>
        <dbReference type="Proteomes" id="UP000240883"/>
    </source>
</evidence>
<keyword evidence="2" id="KW-1185">Reference proteome</keyword>
<protein>
    <submittedName>
        <fullName evidence="1">Uncharacterized protein</fullName>
    </submittedName>
</protein>
<evidence type="ECO:0000313" key="1">
    <source>
        <dbReference type="EMBL" id="PSN68037.1"/>
    </source>
</evidence>
<name>A0A2T2NRH9_CORCC</name>
<accession>A0A2T2NRH9</accession>
<sequence length="111" mass="11997">RWPPGPPQLQTLLHPSFIPIVRPPASRRVQRLPGAPVCPSTAVVSPPCLLISAVHQPHSPWPALLLLLYILPEPTPADGFGVDSWPLSTLCCRCPSAPSDIHFTHPRSGLP</sequence>
<gene>
    <name evidence="1" type="ORF">BS50DRAFT_609799</name>
</gene>
<dbReference type="EMBL" id="KZ678134">
    <property type="protein sequence ID" value="PSN68037.1"/>
    <property type="molecule type" value="Genomic_DNA"/>
</dbReference>
<dbReference type="Proteomes" id="UP000240883">
    <property type="component" value="Unassembled WGS sequence"/>
</dbReference>